<dbReference type="Proteomes" id="UP000008461">
    <property type="component" value="Chromosome"/>
</dbReference>
<evidence type="ECO:0000313" key="2">
    <source>
        <dbReference type="EMBL" id="AEE50284.1"/>
    </source>
</evidence>
<dbReference type="Gene3D" id="2.60.120.10">
    <property type="entry name" value="Jelly Rolls"/>
    <property type="match status" value="1"/>
</dbReference>
<dbReference type="AlphaFoldDB" id="F4KWD4"/>
<dbReference type="CDD" id="cd00038">
    <property type="entry name" value="CAP_ED"/>
    <property type="match status" value="1"/>
</dbReference>
<evidence type="ECO:0000313" key="3">
    <source>
        <dbReference type="Proteomes" id="UP000008461"/>
    </source>
</evidence>
<reference key="2">
    <citation type="submission" date="2011-04" db="EMBL/GenBank/DDBJ databases">
        <title>Complete sequence of chromosome of Haliscomenobacter hydrossis DSM 1100.</title>
        <authorList>
            <consortium name="US DOE Joint Genome Institute (JGI-PGF)"/>
            <person name="Lucas S."/>
            <person name="Han J."/>
            <person name="Lapidus A."/>
            <person name="Bruce D."/>
            <person name="Goodwin L."/>
            <person name="Pitluck S."/>
            <person name="Peters L."/>
            <person name="Kyrpides N."/>
            <person name="Mavromatis K."/>
            <person name="Ivanova N."/>
            <person name="Ovchinnikova G."/>
            <person name="Pagani I."/>
            <person name="Daligault H."/>
            <person name="Detter J.C."/>
            <person name="Han C."/>
            <person name="Land M."/>
            <person name="Hauser L."/>
            <person name="Markowitz V."/>
            <person name="Cheng J.-F."/>
            <person name="Hugenholtz P."/>
            <person name="Woyke T."/>
            <person name="Wu D."/>
            <person name="Verbarg S."/>
            <person name="Frueling A."/>
            <person name="Brambilla E."/>
            <person name="Klenk H.-P."/>
            <person name="Eisen J.A."/>
        </authorList>
    </citation>
    <scope>NUCLEOTIDE SEQUENCE</scope>
    <source>
        <strain>DSM 1100</strain>
    </source>
</reference>
<dbReference type="InterPro" id="IPR000595">
    <property type="entry name" value="cNMP-bd_dom"/>
</dbReference>
<keyword evidence="3" id="KW-1185">Reference proteome</keyword>
<dbReference type="OrthoDB" id="663011at2"/>
<dbReference type="STRING" id="760192.Halhy_2409"/>
<dbReference type="KEGG" id="hhy:Halhy_2409"/>
<name>F4KWD4_HALH1</name>
<feature type="domain" description="Cyclic nucleotide-binding" evidence="1">
    <location>
        <begin position="28"/>
        <end position="114"/>
    </location>
</feature>
<sequence>MKTYEFYNQHLNIKLQSNADLPLNIVEKKIPKGKIITDYEQVERHVYFLQKGIVQLTLLGDGIEKIIDFLGQNTFACSYTSLLTQQPSDVQLIALTDCVADVFTYHDLQQAYKTSLIVNQMGRMVTEMNYIIKGKREKDFLLKTAEERYIELLDEKPDVVAELPVNKIAKYLGIHPESLSRIRKKVIS</sequence>
<accession>F4KWD4</accession>
<proteinExistence type="predicted"/>
<dbReference type="RefSeq" id="WP_013764833.1">
    <property type="nucleotide sequence ID" value="NC_015510.1"/>
</dbReference>
<dbReference type="InterPro" id="IPR014710">
    <property type="entry name" value="RmlC-like_jellyroll"/>
</dbReference>
<dbReference type="HOGENOM" id="CLU_075053_9_2_10"/>
<protein>
    <submittedName>
        <fullName evidence="2">Cyclic nucleotide-binding protein</fullName>
    </submittedName>
</protein>
<organism evidence="2 3">
    <name type="scientific">Haliscomenobacter hydrossis (strain ATCC 27775 / DSM 1100 / LMG 10767 / O)</name>
    <dbReference type="NCBI Taxonomy" id="760192"/>
    <lineage>
        <taxon>Bacteria</taxon>
        <taxon>Pseudomonadati</taxon>
        <taxon>Bacteroidota</taxon>
        <taxon>Saprospiria</taxon>
        <taxon>Saprospirales</taxon>
        <taxon>Haliscomenobacteraceae</taxon>
        <taxon>Haliscomenobacter</taxon>
    </lineage>
</organism>
<gene>
    <name evidence="2" type="ordered locus">Halhy_2409</name>
</gene>
<dbReference type="InterPro" id="IPR018490">
    <property type="entry name" value="cNMP-bd_dom_sf"/>
</dbReference>
<dbReference type="eggNOG" id="COG0664">
    <property type="taxonomic scope" value="Bacteria"/>
</dbReference>
<reference evidence="2 3" key="1">
    <citation type="journal article" date="2011" name="Stand. Genomic Sci.">
        <title>Complete genome sequence of Haliscomenobacter hydrossis type strain (O).</title>
        <authorList>
            <consortium name="US DOE Joint Genome Institute (JGI-PGF)"/>
            <person name="Daligault H."/>
            <person name="Lapidus A."/>
            <person name="Zeytun A."/>
            <person name="Nolan M."/>
            <person name="Lucas S."/>
            <person name="Del Rio T.G."/>
            <person name="Tice H."/>
            <person name="Cheng J.F."/>
            <person name="Tapia R."/>
            <person name="Han C."/>
            <person name="Goodwin L."/>
            <person name="Pitluck S."/>
            <person name="Liolios K."/>
            <person name="Pagani I."/>
            <person name="Ivanova N."/>
            <person name="Huntemann M."/>
            <person name="Mavromatis K."/>
            <person name="Mikhailova N."/>
            <person name="Pati A."/>
            <person name="Chen A."/>
            <person name="Palaniappan K."/>
            <person name="Land M."/>
            <person name="Hauser L."/>
            <person name="Brambilla E.M."/>
            <person name="Rohde M."/>
            <person name="Verbarg S."/>
            <person name="Goker M."/>
            <person name="Bristow J."/>
            <person name="Eisen J.A."/>
            <person name="Markowitz V."/>
            <person name="Hugenholtz P."/>
            <person name="Kyrpides N.C."/>
            <person name="Klenk H.P."/>
            <person name="Woyke T."/>
        </authorList>
    </citation>
    <scope>NUCLEOTIDE SEQUENCE [LARGE SCALE GENOMIC DNA]</scope>
    <source>
        <strain evidence="3">ATCC 27775 / DSM 1100 / LMG 10767 / O</strain>
    </source>
</reference>
<dbReference type="EMBL" id="CP002691">
    <property type="protein sequence ID" value="AEE50284.1"/>
    <property type="molecule type" value="Genomic_DNA"/>
</dbReference>
<dbReference type="Pfam" id="PF00027">
    <property type="entry name" value="cNMP_binding"/>
    <property type="match status" value="1"/>
</dbReference>
<dbReference type="SUPFAM" id="SSF51206">
    <property type="entry name" value="cAMP-binding domain-like"/>
    <property type="match status" value="1"/>
</dbReference>
<evidence type="ECO:0000259" key="1">
    <source>
        <dbReference type="Pfam" id="PF00027"/>
    </source>
</evidence>